<dbReference type="GeneID" id="93581414"/>
<dbReference type="RefSeq" id="XP_067476997.1">
    <property type="nucleotide sequence ID" value="XM_067628926.1"/>
</dbReference>
<evidence type="ECO:0000313" key="2">
    <source>
        <dbReference type="EMBL" id="OJJ69748.1"/>
    </source>
</evidence>
<feature type="compositionally biased region" description="Low complexity" evidence="1">
    <location>
        <begin position="165"/>
        <end position="175"/>
    </location>
</feature>
<proteinExistence type="predicted"/>
<evidence type="ECO:0000313" key="3">
    <source>
        <dbReference type="Proteomes" id="UP000184499"/>
    </source>
</evidence>
<dbReference type="Proteomes" id="UP000184499">
    <property type="component" value="Unassembled WGS sequence"/>
</dbReference>
<accession>A0A1L9UDK2</accession>
<reference evidence="3" key="1">
    <citation type="journal article" date="2017" name="Genome Biol.">
        <title>Comparative genomics reveals high biological diversity and specific adaptations in the industrially and medically important fungal genus Aspergillus.</title>
        <authorList>
            <person name="de Vries R.P."/>
            <person name="Riley R."/>
            <person name="Wiebenga A."/>
            <person name="Aguilar-Osorio G."/>
            <person name="Amillis S."/>
            <person name="Uchima C.A."/>
            <person name="Anderluh G."/>
            <person name="Asadollahi M."/>
            <person name="Askin M."/>
            <person name="Barry K."/>
            <person name="Battaglia E."/>
            <person name="Bayram O."/>
            <person name="Benocci T."/>
            <person name="Braus-Stromeyer S.A."/>
            <person name="Caldana C."/>
            <person name="Canovas D."/>
            <person name="Cerqueira G.C."/>
            <person name="Chen F."/>
            <person name="Chen W."/>
            <person name="Choi C."/>
            <person name="Clum A."/>
            <person name="Dos Santos R.A."/>
            <person name="Damasio A.R."/>
            <person name="Diallinas G."/>
            <person name="Emri T."/>
            <person name="Fekete E."/>
            <person name="Flipphi M."/>
            <person name="Freyberg S."/>
            <person name="Gallo A."/>
            <person name="Gournas C."/>
            <person name="Habgood R."/>
            <person name="Hainaut M."/>
            <person name="Harispe M.L."/>
            <person name="Henrissat B."/>
            <person name="Hilden K.S."/>
            <person name="Hope R."/>
            <person name="Hossain A."/>
            <person name="Karabika E."/>
            <person name="Karaffa L."/>
            <person name="Karanyi Z."/>
            <person name="Krasevec N."/>
            <person name="Kuo A."/>
            <person name="Kusch H."/>
            <person name="LaButti K."/>
            <person name="Lagendijk E.L."/>
            <person name="Lapidus A."/>
            <person name="Levasseur A."/>
            <person name="Lindquist E."/>
            <person name="Lipzen A."/>
            <person name="Logrieco A.F."/>
            <person name="MacCabe A."/>
            <person name="Maekelae M.R."/>
            <person name="Malavazi I."/>
            <person name="Melin P."/>
            <person name="Meyer V."/>
            <person name="Mielnichuk N."/>
            <person name="Miskei M."/>
            <person name="Molnar A.P."/>
            <person name="Mule G."/>
            <person name="Ngan C.Y."/>
            <person name="Orejas M."/>
            <person name="Orosz E."/>
            <person name="Ouedraogo J.P."/>
            <person name="Overkamp K.M."/>
            <person name="Park H.-S."/>
            <person name="Perrone G."/>
            <person name="Piumi F."/>
            <person name="Punt P.J."/>
            <person name="Ram A.F."/>
            <person name="Ramon A."/>
            <person name="Rauscher S."/>
            <person name="Record E."/>
            <person name="Riano-Pachon D.M."/>
            <person name="Robert V."/>
            <person name="Roehrig J."/>
            <person name="Ruller R."/>
            <person name="Salamov A."/>
            <person name="Salih N.S."/>
            <person name="Samson R.A."/>
            <person name="Sandor E."/>
            <person name="Sanguinetti M."/>
            <person name="Schuetze T."/>
            <person name="Sepcic K."/>
            <person name="Shelest E."/>
            <person name="Sherlock G."/>
            <person name="Sophianopoulou V."/>
            <person name="Squina F.M."/>
            <person name="Sun H."/>
            <person name="Susca A."/>
            <person name="Todd R.B."/>
            <person name="Tsang A."/>
            <person name="Unkles S.E."/>
            <person name="van de Wiele N."/>
            <person name="van Rossen-Uffink D."/>
            <person name="Oliveira J.V."/>
            <person name="Vesth T.C."/>
            <person name="Visser J."/>
            <person name="Yu J.-H."/>
            <person name="Zhou M."/>
            <person name="Andersen M.R."/>
            <person name="Archer D.B."/>
            <person name="Baker S.E."/>
            <person name="Benoit I."/>
            <person name="Brakhage A.A."/>
            <person name="Braus G.H."/>
            <person name="Fischer R."/>
            <person name="Frisvad J.C."/>
            <person name="Goldman G.H."/>
            <person name="Houbraken J."/>
            <person name="Oakley B."/>
            <person name="Pocsi I."/>
            <person name="Scazzocchio C."/>
            <person name="Seiboth B."/>
            <person name="vanKuyk P.A."/>
            <person name="Wortman J."/>
            <person name="Dyer P.S."/>
            <person name="Grigoriev I.V."/>
        </authorList>
    </citation>
    <scope>NUCLEOTIDE SEQUENCE [LARGE SCALE GENOMIC DNA]</scope>
    <source>
        <strain evidence="3">CBS 101740 / IMI 381727 / IBT 21946</strain>
    </source>
</reference>
<sequence>IHNNTPHASAQQQFKQCNSRGSSLKLSLTLNQRSIYREGATGFNFHSTEVVFSSNNHQHHPPYYYYYYYYYHYYHDYDVRSCPIFFDREGDVPRAGGPGHHHLPPTPTKLVRFGARRIKKAKKKKTQKKKLVEGRATARELLEEAERLEKAAAAEEEEARRKRASAASRSCGRAAATEKEGGGGGERRRKRRVCPSASRSSLRP</sequence>
<gene>
    <name evidence="2" type="ORF">ASPBRDRAFT_67589</name>
</gene>
<dbReference type="EMBL" id="KV878688">
    <property type="protein sequence ID" value="OJJ69748.1"/>
    <property type="molecule type" value="Genomic_DNA"/>
</dbReference>
<keyword evidence="3" id="KW-1185">Reference proteome</keyword>
<evidence type="ECO:0000256" key="1">
    <source>
        <dbReference type="SAM" id="MobiDB-lite"/>
    </source>
</evidence>
<protein>
    <submittedName>
        <fullName evidence="2">Uncharacterized protein</fullName>
    </submittedName>
</protein>
<organism evidence="2 3">
    <name type="scientific">Aspergillus brasiliensis (strain CBS 101740 / IMI 381727 / IBT 21946)</name>
    <dbReference type="NCBI Taxonomy" id="767769"/>
    <lineage>
        <taxon>Eukaryota</taxon>
        <taxon>Fungi</taxon>
        <taxon>Dikarya</taxon>
        <taxon>Ascomycota</taxon>
        <taxon>Pezizomycotina</taxon>
        <taxon>Eurotiomycetes</taxon>
        <taxon>Eurotiomycetidae</taxon>
        <taxon>Eurotiales</taxon>
        <taxon>Aspergillaceae</taxon>
        <taxon>Aspergillus</taxon>
        <taxon>Aspergillus subgen. Circumdati</taxon>
    </lineage>
</organism>
<feature type="non-terminal residue" evidence="2">
    <location>
        <position position="1"/>
    </location>
</feature>
<name>A0A1L9UDK2_ASPBC</name>
<dbReference type="VEuPathDB" id="FungiDB:ASPBRDRAFT_67589"/>
<feature type="region of interest" description="Disordered" evidence="1">
    <location>
        <begin position="150"/>
        <end position="204"/>
    </location>
</feature>
<dbReference type="AlphaFoldDB" id="A0A1L9UDK2"/>